<name>A0A0R0B8Q7_9GAMM</name>
<dbReference type="PANTHER" id="PTHR30189:SF1">
    <property type="entry name" value="LPS-ASSEMBLY PROTEIN LPTD"/>
    <property type="match status" value="1"/>
</dbReference>
<keyword evidence="3" id="KW-1185">Reference proteome</keyword>
<dbReference type="InterPro" id="IPR007543">
    <property type="entry name" value="LptD_C"/>
</dbReference>
<dbReference type="Pfam" id="PF04453">
    <property type="entry name" value="LptD"/>
    <property type="match status" value="1"/>
</dbReference>
<dbReference type="Proteomes" id="UP000051254">
    <property type="component" value="Unassembled WGS sequence"/>
</dbReference>
<evidence type="ECO:0000313" key="2">
    <source>
        <dbReference type="EMBL" id="KRG53807.1"/>
    </source>
</evidence>
<reference evidence="2 3" key="1">
    <citation type="submission" date="2015-05" db="EMBL/GenBank/DDBJ databases">
        <title>Genome sequencing and analysis of members of genus Stenotrophomonas.</title>
        <authorList>
            <person name="Patil P.P."/>
            <person name="Midha S."/>
            <person name="Patil P.B."/>
        </authorList>
    </citation>
    <scope>NUCLEOTIDE SEQUENCE [LARGE SCALE GENOMIC DNA]</scope>
    <source>
        <strain evidence="2 3">DSM 17805</strain>
    </source>
</reference>
<dbReference type="GO" id="GO:1990351">
    <property type="term" value="C:transporter complex"/>
    <property type="evidence" value="ECO:0007669"/>
    <property type="project" value="TreeGrafter"/>
</dbReference>
<organism evidence="2 3">
    <name type="scientific">Stenotrophomonas koreensis</name>
    <dbReference type="NCBI Taxonomy" id="266128"/>
    <lineage>
        <taxon>Bacteria</taxon>
        <taxon>Pseudomonadati</taxon>
        <taxon>Pseudomonadota</taxon>
        <taxon>Gammaproteobacteria</taxon>
        <taxon>Lysobacterales</taxon>
        <taxon>Lysobacteraceae</taxon>
        <taxon>Stenotrophomonas</taxon>
    </lineage>
</organism>
<accession>A0A0R0B8Q7</accession>
<sequence>DLASLRATYLLPEDGIVNLGYRYRRNPRNGEDQLEQVDFSFLYPINPRWSVVGRYYHSLLDDKPLEVIGGVQWDSCCLAVRALVRRHVRNREGDMDNSIQVEFVLKGLSSIGQNTDRTLSRAILGYNRDDLYLVPPSRSGVDSDDYDPNLIP</sequence>
<dbReference type="GO" id="GO:0061024">
    <property type="term" value="P:membrane organization"/>
    <property type="evidence" value="ECO:0007669"/>
    <property type="project" value="InterPro"/>
</dbReference>
<feature type="domain" description="LptD C-terminal" evidence="1">
    <location>
        <begin position="3"/>
        <end position="49"/>
    </location>
</feature>
<dbReference type="EMBL" id="LDJH01000048">
    <property type="protein sequence ID" value="KRG53807.1"/>
    <property type="molecule type" value="Genomic_DNA"/>
</dbReference>
<proteinExistence type="predicted"/>
<evidence type="ECO:0000259" key="1">
    <source>
        <dbReference type="Pfam" id="PF04453"/>
    </source>
</evidence>
<evidence type="ECO:0000313" key="3">
    <source>
        <dbReference type="Proteomes" id="UP000051254"/>
    </source>
</evidence>
<feature type="non-terminal residue" evidence="2">
    <location>
        <position position="1"/>
    </location>
</feature>
<protein>
    <submittedName>
        <fullName evidence="2">Organic solvent tolerance protein</fullName>
    </submittedName>
</protein>
<gene>
    <name evidence="2" type="ORF">ABB25_14080</name>
</gene>
<dbReference type="PANTHER" id="PTHR30189">
    <property type="entry name" value="LPS-ASSEMBLY PROTEIN"/>
    <property type="match status" value="1"/>
</dbReference>
<comment type="caution">
    <text evidence="2">The sequence shown here is derived from an EMBL/GenBank/DDBJ whole genome shotgun (WGS) entry which is preliminary data.</text>
</comment>
<dbReference type="InterPro" id="IPR050218">
    <property type="entry name" value="LptD"/>
</dbReference>
<dbReference type="RefSeq" id="WP_152981248.1">
    <property type="nucleotide sequence ID" value="NZ_LDJH01000048.1"/>
</dbReference>
<dbReference type="PATRIC" id="fig|266128.3.peg.1956"/>
<dbReference type="AlphaFoldDB" id="A0A0R0B8Q7"/>
<dbReference type="STRING" id="266128.ABB25_14080"/>
<dbReference type="GO" id="GO:0009279">
    <property type="term" value="C:cell outer membrane"/>
    <property type="evidence" value="ECO:0007669"/>
    <property type="project" value="TreeGrafter"/>
</dbReference>
<dbReference type="OrthoDB" id="9760225at2"/>